<dbReference type="Gene3D" id="1.10.10.10">
    <property type="entry name" value="Winged helix-like DNA-binding domain superfamily/Winged helix DNA-binding domain"/>
    <property type="match status" value="1"/>
</dbReference>
<sequence length="374" mass="43497">MREHVRRSGCFRHRFFMDGEISEVFDFIALKRSVGEYIDSLHLEPGDRIPTENKLCRKFEASHYQVRKVLAELNAERGWVTIQGSGTYIPGGLERRPRERVIAVVRSYLHDMITQMSDAHSLALENKYQFLLFGIDHAEIVAEQECLEHLLTRRLHALVIDPHPGNPKMRETLDRFVAQGTRVVLLNGSEELRRRYPTYSFNYHRAGYMALVQLMRQNVRKVIHIAPYNSIAWQHEEFRQGVDEASADFSFPVERMFGKMMLDVRSFRWSWQPQEFQLPLEDGCGYIDDNDPFEASYVQTRLQEAGFRSSPVISVYHTSGPSACATLCFNMNERMKWVVNELIHNAGNLPHEHRFNPVLTPPSESPEPYRVLWG</sequence>
<dbReference type="InterPro" id="IPR028082">
    <property type="entry name" value="Peripla_BP_I"/>
</dbReference>
<comment type="caution">
    <text evidence="5">The sequence shown here is derived from an EMBL/GenBank/DDBJ whole genome shotgun (WGS) entry which is preliminary data.</text>
</comment>
<dbReference type="Pfam" id="PF00392">
    <property type="entry name" value="GntR"/>
    <property type="match status" value="1"/>
</dbReference>
<proteinExistence type="predicted"/>
<evidence type="ECO:0000256" key="1">
    <source>
        <dbReference type="ARBA" id="ARBA00023015"/>
    </source>
</evidence>
<dbReference type="PROSITE" id="PS50949">
    <property type="entry name" value="HTH_GNTR"/>
    <property type="match status" value="1"/>
</dbReference>
<evidence type="ECO:0000259" key="4">
    <source>
        <dbReference type="PROSITE" id="PS50949"/>
    </source>
</evidence>
<reference evidence="5 6" key="1">
    <citation type="submission" date="2019-08" db="EMBL/GenBank/DDBJ databases">
        <title>In-depth cultivation of the pig gut microbiome towards novel bacterial diversity and tailored functional studies.</title>
        <authorList>
            <person name="Wylensek D."/>
            <person name="Hitch T.C.A."/>
            <person name="Clavel T."/>
        </authorList>
    </citation>
    <scope>NUCLEOTIDE SEQUENCE [LARGE SCALE GENOMIC DNA]</scope>
    <source>
        <strain evidence="5 6">BBE-744-WT-12</strain>
    </source>
</reference>
<evidence type="ECO:0000256" key="2">
    <source>
        <dbReference type="ARBA" id="ARBA00023125"/>
    </source>
</evidence>
<keyword evidence="2" id="KW-0238">DNA-binding</keyword>
<dbReference type="SUPFAM" id="SSF46785">
    <property type="entry name" value="Winged helix' DNA-binding domain"/>
    <property type="match status" value="1"/>
</dbReference>
<dbReference type="EMBL" id="VUNS01000007">
    <property type="protein sequence ID" value="MST97145.1"/>
    <property type="molecule type" value="Genomic_DNA"/>
</dbReference>
<dbReference type="AlphaFoldDB" id="A0A844G2M5"/>
<gene>
    <name evidence="5" type="ORF">FYJ85_08825</name>
</gene>
<dbReference type="InterPro" id="IPR000524">
    <property type="entry name" value="Tscrpt_reg_HTH_GntR"/>
</dbReference>
<dbReference type="Gene3D" id="3.40.50.2300">
    <property type="match status" value="2"/>
</dbReference>
<keyword evidence="1" id="KW-0805">Transcription regulation</keyword>
<keyword evidence="3" id="KW-0804">Transcription</keyword>
<protein>
    <submittedName>
        <fullName evidence="5">GntR family transcriptional regulator</fullName>
    </submittedName>
</protein>
<dbReference type="SUPFAM" id="SSF53822">
    <property type="entry name" value="Periplasmic binding protein-like I"/>
    <property type="match status" value="1"/>
</dbReference>
<dbReference type="InterPro" id="IPR036388">
    <property type="entry name" value="WH-like_DNA-bd_sf"/>
</dbReference>
<name>A0A844G2M5_9BACT</name>
<keyword evidence="6" id="KW-1185">Reference proteome</keyword>
<dbReference type="GO" id="GO:0003677">
    <property type="term" value="F:DNA binding"/>
    <property type="evidence" value="ECO:0007669"/>
    <property type="project" value="UniProtKB-KW"/>
</dbReference>
<evidence type="ECO:0000313" key="5">
    <source>
        <dbReference type="EMBL" id="MST97145.1"/>
    </source>
</evidence>
<dbReference type="GO" id="GO:0003700">
    <property type="term" value="F:DNA-binding transcription factor activity"/>
    <property type="evidence" value="ECO:0007669"/>
    <property type="project" value="InterPro"/>
</dbReference>
<evidence type="ECO:0000313" key="6">
    <source>
        <dbReference type="Proteomes" id="UP000435649"/>
    </source>
</evidence>
<feature type="domain" description="HTH gntR-type" evidence="4">
    <location>
        <begin position="24"/>
        <end position="92"/>
    </location>
</feature>
<accession>A0A844G2M5</accession>
<organism evidence="5 6">
    <name type="scientific">Victivallis lenta</name>
    <dbReference type="NCBI Taxonomy" id="2606640"/>
    <lineage>
        <taxon>Bacteria</taxon>
        <taxon>Pseudomonadati</taxon>
        <taxon>Lentisphaerota</taxon>
        <taxon>Lentisphaeria</taxon>
        <taxon>Victivallales</taxon>
        <taxon>Victivallaceae</taxon>
        <taxon>Victivallis</taxon>
    </lineage>
</organism>
<evidence type="ECO:0000256" key="3">
    <source>
        <dbReference type="ARBA" id="ARBA00023163"/>
    </source>
</evidence>
<dbReference type="SMART" id="SM00345">
    <property type="entry name" value="HTH_GNTR"/>
    <property type="match status" value="1"/>
</dbReference>
<dbReference type="Proteomes" id="UP000435649">
    <property type="component" value="Unassembled WGS sequence"/>
</dbReference>
<dbReference type="InterPro" id="IPR036390">
    <property type="entry name" value="WH_DNA-bd_sf"/>
</dbReference>